<keyword evidence="3" id="KW-1185">Reference proteome</keyword>
<feature type="compositionally biased region" description="Polar residues" evidence="1">
    <location>
        <begin position="34"/>
        <end position="46"/>
    </location>
</feature>
<organism evidence="2 3">
    <name type="scientific">Nyssa sinensis</name>
    <dbReference type="NCBI Taxonomy" id="561372"/>
    <lineage>
        <taxon>Eukaryota</taxon>
        <taxon>Viridiplantae</taxon>
        <taxon>Streptophyta</taxon>
        <taxon>Embryophyta</taxon>
        <taxon>Tracheophyta</taxon>
        <taxon>Spermatophyta</taxon>
        <taxon>Magnoliopsida</taxon>
        <taxon>eudicotyledons</taxon>
        <taxon>Gunneridae</taxon>
        <taxon>Pentapetalae</taxon>
        <taxon>asterids</taxon>
        <taxon>Cornales</taxon>
        <taxon>Nyssaceae</taxon>
        <taxon>Nyssa</taxon>
    </lineage>
</organism>
<gene>
    <name evidence="2" type="ORF">F0562_026411</name>
</gene>
<protein>
    <submittedName>
        <fullName evidence="2">Uncharacterized protein</fullName>
    </submittedName>
</protein>
<name>A0A5J5BAM7_9ASTE</name>
<feature type="region of interest" description="Disordered" evidence="1">
    <location>
        <begin position="1"/>
        <end position="46"/>
    </location>
</feature>
<accession>A0A5J5BAM7</accession>
<dbReference type="Proteomes" id="UP000325577">
    <property type="component" value="Linkage Group LG14"/>
</dbReference>
<evidence type="ECO:0000313" key="2">
    <source>
        <dbReference type="EMBL" id="KAA8539719.1"/>
    </source>
</evidence>
<reference evidence="2 3" key="1">
    <citation type="submission" date="2019-09" db="EMBL/GenBank/DDBJ databases">
        <title>A chromosome-level genome assembly of the Chinese tupelo Nyssa sinensis.</title>
        <authorList>
            <person name="Yang X."/>
            <person name="Kang M."/>
            <person name="Yang Y."/>
            <person name="Xiong H."/>
            <person name="Wang M."/>
            <person name="Zhang Z."/>
            <person name="Wang Z."/>
            <person name="Wu H."/>
            <person name="Ma T."/>
            <person name="Liu J."/>
            <person name="Xi Z."/>
        </authorList>
    </citation>
    <scope>NUCLEOTIDE SEQUENCE [LARGE SCALE GENOMIC DNA]</scope>
    <source>
        <strain evidence="2">J267</strain>
        <tissue evidence="2">Leaf</tissue>
    </source>
</reference>
<evidence type="ECO:0000313" key="3">
    <source>
        <dbReference type="Proteomes" id="UP000325577"/>
    </source>
</evidence>
<evidence type="ECO:0000256" key="1">
    <source>
        <dbReference type="SAM" id="MobiDB-lite"/>
    </source>
</evidence>
<proteinExistence type="predicted"/>
<dbReference type="EMBL" id="CM018037">
    <property type="protein sequence ID" value="KAA8539719.1"/>
    <property type="molecule type" value="Genomic_DNA"/>
</dbReference>
<sequence>MIWGGLTKLGTLDKDNADRGGPAKPWNNFHREQSTSQPKGTKASFSTSLCVRESKKEKECQNPQQVSF</sequence>
<dbReference type="AlphaFoldDB" id="A0A5J5BAM7"/>